<feature type="transmembrane region" description="Helical" evidence="7">
    <location>
        <begin position="408"/>
        <end position="429"/>
    </location>
</feature>
<evidence type="ECO:0000256" key="5">
    <source>
        <dbReference type="ARBA" id="ARBA00023136"/>
    </source>
</evidence>
<comment type="subcellular location">
    <subcellularLocation>
        <location evidence="1">Membrane</location>
        <topology evidence="1">Multi-pass membrane protein</topology>
    </subcellularLocation>
</comment>
<feature type="transmembrane region" description="Helical" evidence="7">
    <location>
        <begin position="166"/>
        <end position="189"/>
    </location>
</feature>
<dbReference type="HOGENOM" id="CLU_004495_2_4_1"/>
<keyword evidence="2" id="KW-0813">Transport</keyword>
<dbReference type="Proteomes" id="UP000011668">
    <property type="component" value="Unassembled WGS sequence"/>
</dbReference>
<proteinExistence type="predicted"/>
<reference evidence="8 9" key="1">
    <citation type="journal article" date="2013" name="Nat. Commun.">
        <title>The evolution and pathogenic mechanisms of the rice sheath blight pathogen.</title>
        <authorList>
            <person name="Zheng A."/>
            <person name="Lin R."/>
            <person name="Xu L."/>
            <person name="Qin P."/>
            <person name="Tang C."/>
            <person name="Ai P."/>
            <person name="Zhang D."/>
            <person name="Liu Y."/>
            <person name="Sun Z."/>
            <person name="Feng H."/>
            <person name="Wang Y."/>
            <person name="Chen Y."/>
            <person name="Liang X."/>
            <person name="Fu R."/>
            <person name="Li Q."/>
            <person name="Zhang J."/>
            <person name="Yu X."/>
            <person name="Xie Z."/>
            <person name="Ding L."/>
            <person name="Guan P."/>
            <person name="Tang J."/>
            <person name="Liang Y."/>
            <person name="Wang S."/>
            <person name="Deng Q."/>
            <person name="Li S."/>
            <person name="Zhu J."/>
            <person name="Wang L."/>
            <person name="Liu H."/>
            <person name="Li P."/>
        </authorList>
    </citation>
    <scope>NUCLEOTIDE SEQUENCE [LARGE SCALE GENOMIC DNA]</scope>
    <source>
        <strain evidence="9">AG-1 IA</strain>
    </source>
</reference>
<dbReference type="PANTHER" id="PTHR45649">
    <property type="entry name" value="AMINO-ACID PERMEASE BAT1"/>
    <property type="match status" value="1"/>
</dbReference>
<evidence type="ECO:0000256" key="7">
    <source>
        <dbReference type="SAM" id="Phobius"/>
    </source>
</evidence>
<feature type="transmembrane region" description="Helical" evidence="7">
    <location>
        <begin position="131"/>
        <end position="160"/>
    </location>
</feature>
<protein>
    <submittedName>
        <fullName evidence="8">Choline transport protein</fullName>
    </submittedName>
</protein>
<accession>L8WSM2</accession>
<evidence type="ECO:0000313" key="8">
    <source>
        <dbReference type="EMBL" id="ELU39384.1"/>
    </source>
</evidence>
<evidence type="ECO:0000256" key="3">
    <source>
        <dbReference type="ARBA" id="ARBA00022692"/>
    </source>
</evidence>
<feature type="transmembrane region" description="Helical" evidence="7">
    <location>
        <begin position="201"/>
        <end position="218"/>
    </location>
</feature>
<comment type="caution">
    <text evidence="8">The sequence shown here is derived from an EMBL/GenBank/DDBJ whole genome shotgun (WGS) entry which is preliminary data.</text>
</comment>
<evidence type="ECO:0000256" key="2">
    <source>
        <dbReference type="ARBA" id="ARBA00022448"/>
    </source>
</evidence>
<dbReference type="Pfam" id="PF13520">
    <property type="entry name" value="AA_permease_2"/>
    <property type="match status" value="1"/>
</dbReference>
<dbReference type="OrthoDB" id="3900342at2759"/>
<sequence length="530" mass="57491">MEKEEAISKAVPAFDPSPPSFETRSSNSTDGERLARMGYKQELKRNLSIASLLGFGFSVTNSWWGAGASLAAGILSGGHSTPVLMVYGLIFLALVSVCIGVSLSELASAMPNSGGQYYWAGQIAPKRHAPLLAFLTGALNWAGSVFASSSVTLALLAGLAKLATSIISPWMVFIAYQLINLFGLVFNCIHRILPTLSTASLYISIITWLVTTIIVPAVSDTKQPARFVFATFINQTGWENNIIAFIVGLVSPSWSFAALDVVTHMAEEIHEPERMIPRSILATIVIGLVSSLTYTIAMVFSISDFEAVAGTGTGVPILELYYQATGGLAGAVGLHVLFLLTGFGCLIDSWQARLAWSFSRDHGLPGSRWWSVVNATTGVPLNAHLMSCVWVGLLGCLFIASSTAFNSIITGCLAFLYLSYFVPVACLVIRGRSRFHHGPFWLGSFGLVCNVVLLGWTLFTLVFFSFPFVVPIVPGRHVFRVPEVDGEPVIREKGSLNKYSRIVWVLELPQVSWDTRVDALPLLRGTLEWI</sequence>
<feature type="transmembrane region" description="Helical" evidence="7">
    <location>
        <begin position="441"/>
        <end position="466"/>
    </location>
</feature>
<feature type="transmembrane region" description="Helical" evidence="7">
    <location>
        <begin position="238"/>
        <end position="259"/>
    </location>
</feature>
<feature type="transmembrane region" description="Helical" evidence="7">
    <location>
        <begin position="320"/>
        <end position="347"/>
    </location>
</feature>
<evidence type="ECO:0000256" key="6">
    <source>
        <dbReference type="SAM" id="MobiDB-lite"/>
    </source>
</evidence>
<dbReference type="STRING" id="983506.L8WSM2"/>
<feature type="transmembrane region" description="Helical" evidence="7">
    <location>
        <begin position="84"/>
        <end position="110"/>
    </location>
</feature>
<dbReference type="OMA" id="TYCIAMF"/>
<dbReference type="PIRSF" id="PIRSF006060">
    <property type="entry name" value="AA_transporter"/>
    <property type="match status" value="1"/>
</dbReference>
<feature type="region of interest" description="Disordered" evidence="6">
    <location>
        <begin position="1"/>
        <end position="32"/>
    </location>
</feature>
<dbReference type="AlphaFoldDB" id="L8WSM2"/>
<feature type="transmembrane region" description="Helical" evidence="7">
    <location>
        <begin position="46"/>
        <end position="64"/>
    </location>
</feature>
<evidence type="ECO:0000313" key="9">
    <source>
        <dbReference type="Proteomes" id="UP000011668"/>
    </source>
</evidence>
<dbReference type="GO" id="GO:0022857">
    <property type="term" value="F:transmembrane transporter activity"/>
    <property type="evidence" value="ECO:0007669"/>
    <property type="project" value="InterPro"/>
</dbReference>
<dbReference type="Gene3D" id="1.20.1740.10">
    <property type="entry name" value="Amino acid/polyamine transporter I"/>
    <property type="match status" value="1"/>
</dbReference>
<keyword evidence="5 7" id="KW-0472">Membrane</keyword>
<name>L8WSM2_THACA</name>
<dbReference type="GO" id="GO:0016020">
    <property type="term" value="C:membrane"/>
    <property type="evidence" value="ECO:0007669"/>
    <property type="project" value="UniProtKB-SubCell"/>
</dbReference>
<feature type="compositionally biased region" description="Polar residues" evidence="6">
    <location>
        <begin position="20"/>
        <end position="29"/>
    </location>
</feature>
<feature type="transmembrane region" description="Helical" evidence="7">
    <location>
        <begin position="280"/>
        <end position="300"/>
    </location>
</feature>
<dbReference type="EMBL" id="AFRT01001786">
    <property type="protein sequence ID" value="ELU39384.1"/>
    <property type="molecule type" value="Genomic_DNA"/>
</dbReference>
<keyword evidence="9" id="KW-1185">Reference proteome</keyword>
<evidence type="ECO:0000256" key="4">
    <source>
        <dbReference type="ARBA" id="ARBA00022989"/>
    </source>
</evidence>
<keyword evidence="4 7" id="KW-1133">Transmembrane helix</keyword>
<keyword evidence="3 7" id="KW-0812">Transmembrane</keyword>
<dbReference type="InterPro" id="IPR002293">
    <property type="entry name" value="AA/rel_permease1"/>
</dbReference>
<dbReference type="PANTHER" id="PTHR45649:SF7">
    <property type="entry name" value="CHOLINE TRANSPORT PROTEIN"/>
    <property type="match status" value="1"/>
</dbReference>
<gene>
    <name evidence="8" type="ORF">AG1IA_06589</name>
</gene>
<organism evidence="8 9">
    <name type="scientific">Thanatephorus cucumeris (strain AG1-IA)</name>
    <name type="common">Rice sheath blight fungus</name>
    <name type="synonym">Rhizoctonia solani</name>
    <dbReference type="NCBI Taxonomy" id="983506"/>
    <lineage>
        <taxon>Eukaryota</taxon>
        <taxon>Fungi</taxon>
        <taxon>Dikarya</taxon>
        <taxon>Basidiomycota</taxon>
        <taxon>Agaricomycotina</taxon>
        <taxon>Agaricomycetes</taxon>
        <taxon>Cantharellales</taxon>
        <taxon>Ceratobasidiaceae</taxon>
        <taxon>Rhizoctonia</taxon>
        <taxon>Rhizoctonia solani AG-1</taxon>
    </lineage>
</organism>
<evidence type="ECO:0000256" key="1">
    <source>
        <dbReference type="ARBA" id="ARBA00004141"/>
    </source>
</evidence>
<feature type="transmembrane region" description="Helical" evidence="7">
    <location>
        <begin position="383"/>
        <end position="402"/>
    </location>
</feature>